<dbReference type="SUPFAM" id="SSF47986">
    <property type="entry name" value="DEATH domain"/>
    <property type="match status" value="1"/>
</dbReference>
<dbReference type="Gene3D" id="1.10.533.10">
    <property type="entry name" value="Death Domain, Fas"/>
    <property type="match status" value="1"/>
</dbReference>
<proteinExistence type="predicted"/>
<dbReference type="CDD" id="cd01670">
    <property type="entry name" value="Death"/>
    <property type="match status" value="1"/>
</dbReference>
<protein>
    <recommendedName>
        <fullName evidence="1">Death domain-containing protein</fullName>
    </recommendedName>
</protein>
<dbReference type="InterPro" id="IPR000488">
    <property type="entry name" value="Death_dom"/>
</dbReference>
<evidence type="ECO:0000313" key="2">
    <source>
        <dbReference type="EMBL" id="CAH3142087.1"/>
    </source>
</evidence>
<comment type="caution">
    <text evidence="2">The sequence shown here is derived from an EMBL/GenBank/DDBJ whole genome shotgun (WGS) entry which is preliminary data.</text>
</comment>
<sequence length="114" mass="13387">MSLIMSFQVFEERSQQLSVFTGEVRKGILTDDELEDLSEKIPDHWKKLGRRLTFDKAELKTFDKDNDKIADKAYAMLMAWKEREGSAATYRVLNKALCDIRVKRRDLAQQFCCY</sequence>
<dbReference type="EMBL" id="CALNXI010000830">
    <property type="protein sequence ID" value="CAH3142087.1"/>
    <property type="molecule type" value="Genomic_DNA"/>
</dbReference>
<dbReference type="PANTHER" id="PTHR15077">
    <property type="entry name" value="FAS-ASSOCIATING DEATH DOMAIN-CONTAINING PROTEIN FADD"/>
    <property type="match status" value="1"/>
</dbReference>
<dbReference type="Proteomes" id="UP001159427">
    <property type="component" value="Unassembled WGS sequence"/>
</dbReference>
<keyword evidence="3" id="KW-1185">Reference proteome</keyword>
<reference evidence="2 3" key="1">
    <citation type="submission" date="2022-05" db="EMBL/GenBank/DDBJ databases">
        <authorList>
            <consortium name="Genoscope - CEA"/>
            <person name="William W."/>
        </authorList>
    </citation>
    <scope>NUCLEOTIDE SEQUENCE [LARGE SCALE GENOMIC DNA]</scope>
</reference>
<dbReference type="Pfam" id="PF00531">
    <property type="entry name" value="Death"/>
    <property type="match status" value="1"/>
</dbReference>
<gene>
    <name evidence="2" type="ORF">PEVE_00042412</name>
</gene>
<dbReference type="InterPro" id="IPR016729">
    <property type="entry name" value="FADD"/>
</dbReference>
<feature type="domain" description="Death" evidence="1">
    <location>
        <begin position="30"/>
        <end position="100"/>
    </location>
</feature>
<name>A0ABN8PEC5_9CNID</name>
<organism evidence="2 3">
    <name type="scientific">Porites evermanni</name>
    <dbReference type="NCBI Taxonomy" id="104178"/>
    <lineage>
        <taxon>Eukaryota</taxon>
        <taxon>Metazoa</taxon>
        <taxon>Cnidaria</taxon>
        <taxon>Anthozoa</taxon>
        <taxon>Hexacorallia</taxon>
        <taxon>Scleractinia</taxon>
        <taxon>Fungiina</taxon>
        <taxon>Poritidae</taxon>
        <taxon>Porites</taxon>
    </lineage>
</organism>
<evidence type="ECO:0000313" key="3">
    <source>
        <dbReference type="Proteomes" id="UP001159427"/>
    </source>
</evidence>
<accession>A0ABN8PEC5</accession>
<dbReference type="InterPro" id="IPR011029">
    <property type="entry name" value="DEATH-like_dom_sf"/>
</dbReference>
<evidence type="ECO:0000259" key="1">
    <source>
        <dbReference type="PROSITE" id="PS50017"/>
    </source>
</evidence>
<dbReference type="PROSITE" id="PS50017">
    <property type="entry name" value="DEATH_DOMAIN"/>
    <property type="match status" value="1"/>
</dbReference>